<dbReference type="InterPro" id="IPR011009">
    <property type="entry name" value="Kinase-like_dom_sf"/>
</dbReference>
<protein>
    <recommendedName>
        <fullName evidence="1">non-specific serine/threonine protein kinase</fullName>
        <ecNumber evidence="1">2.7.11.1</ecNumber>
    </recommendedName>
</protein>
<dbReference type="InterPro" id="IPR058257">
    <property type="entry name" value="CorA-like_dom"/>
</dbReference>
<feature type="region of interest" description="Disordered" evidence="9">
    <location>
        <begin position="1108"/>
        <end position="1145"/>
    </location>
</feature>
<evidence type="ECO:0000256" key="10">
    <source>
        <dbReference type="SAM" id="Phobius"/>
    </source>
</evidence>
<evidence type="ECO:0000256" key="4">
    <source>
        <dbReference type="ARBA" id="ARBA00022741"/>
    </source>
</evidence>
<evidence type="ECO:0000256" key="2">
    <source>
        <dbReference type="ARBA" id="ARBA00022527"/>
    </source>
</evidence>
<sequence>MPEASFPDYRLSGRVLQTWLRRKFKDDTIIVESKDGEYVFTLPDGKELSERSEILNSYRLFLKAPKTRLFDGKQEDIHIIEQSDTLKGYSEQVVESPTDLRKHLQQNRKDPQFCMIEPLDYHMTGFNSYDTLDAPEDKITKIPELGRSGREHTVQYLLRSIEESTDDGGQVVWNIRQMAVHHKYDFGQGKTFWLNIKTNSVMQERIKKVIAEETSLSSAAAKNLPGSFSATLLTHLIHLEWCDESWRKCINHFEIEIRKVLKKARTARIDKEPNLRLKTITRILTNKTEAAESSSALARWARKPLISCFSPTSEKETCSSAVQHVASDKAGLPANEEDTGLAKQLESLMVLETFSFKEVQHLHFLADQLESFRLVMQLNRQALRDVIEHYEDLASRTNFPEEIKISCKDALASFSRRVERIRRNLEIRITQVESLLSCLEQGKALFDGILQYRSVQVSRIFTESSHTQSEKMERIAYKTEKETISMHVITCVTLAFLPGTFVAAFFQSGLVEINQAATDVRGAVTFHPGAFKLFAAICFPLMCLTFVLWMFLFNYLSGRALKRSKEESLGKTIDHFHQHITANLREGINGDGDKVSYVIPSALDNYWTGRRVDIILNSQQPPVAQSSDWIISDFPRVFSILTQIGQPQEISYFCRHAKGLDDRRLPFDKSCFPLTCKWAVDFLQEQWKFIPLFFPPGKIFNRDVHPKTILPVTYQKQLTQKSGGRDTATLWEVRVHSGGSLTASEDQPVVFKVYEGAGTEDLYKAETDVYLKLRAKNNKYITQHLASFSFQGKSKHIIVLEYAAGGSLRDFFKNTPPPVSPNEFRLLWSRLLKLLGALHVLHNLYRPDGAPIWFLAGVHQDIQPANILVFPEKDKDSRFNVKFKLTDFGLAEIGRVSASGGKLATENRGNRMYISPESFANFSVQDTVRTDLPPTADIWALGAVFSDVLVWSNCGELGREQYRLRRRAEISSQLHLKERDHDACFHDGVDRLAAVEESHKLALQNKRGNDNISPYMSEVILDYMLTGVDERLTAMNIRIRAEKRIKNMGEDSLDNGQAVASGRPTQARPTSTNRRRTVPNPSLPGLSQASHLGLPVHQEVNQFCASPRTSLDHSTAGPSSPAPSVTQVTSPPMDNGQLQVQTSKSPPAVTKVTVDEVYRMMEKTRLSPFSSSIGMRSDKAKEIMKLPGMEEARIKIAMARGRDQIMLIDNFKSMGQYRTKVTKTARVISYVAKAVDEDGMELYAASEITKKPRIHKTSSQIEKAITRTPTVDGTCNMRRCLDTILDRVLVGRKVKPTSIYIYTDGVWEPGADQVKFSIKRAIDYLIKCGQPSSTLMFQFVQFGSDTEGTGRLKFLDNKLLQFHTTRISLTPCLAILLTPSTVTIMFQISL</sequence>
<keyword evidence="2" id="KW-0723">Serine/threonine-protein kinase</keyword>
<comment type="catalytic activity">
    <reaction evidence="8">
        <text>L-seryl-[protein] + ATP = O-phospho-L-seryl-[protein] + ADP + H(+)</text>
        <dbReference type="Rhea" id="RHEA:17989"/>
        <dbReference type="Rhea" id="RHEA-COMP:9863"/>
        <dbReference type="Rhea" id="RHEA-COMP:11604"/>
        <dbReference type="ChEBI" id="CHEBI:15378"/>
        <dbReference type="ChEBI" id="CHEBI:29999"/>
        <dbReference type="ChEBI" id="CHEBI:30616"/>
        <dbReference type="ChEBI" id="CHEBI:83421"/>
        <dbReference type="ChEBI" id="CHEBI:456216"/>
        <dbReference type="EC" id="2.7.11.1"/>
    </reaction>
</comment>
<comment type="catalytic activity">
    <reaction evidence="7">
        <text>L-threonyl-[protein] + ATP = O-phospho-L-threonyl-[protein] + ADP + H(+)</text>
        <dbReference type="Rhea" id="RHEA:46608"/>
        <dbReference type="Rhea" id="RHEA-COMP:11060"/>
        <dbReference type="Rhea" id="RHEA-COMP:11605"/>
        <dbReference type="ChEBI" id="CHEBI:15378"/>
        <dbReference type="ChEBI" id="CHEBI:30013"/>
        <dbReference type="ChEBI" id="CHEBI:30616"/>
        <dbReference type="ChEBI" id="CHEBI:61977"/>
        <dbReference type="ChEBI" id="CHEBI:456216"/>
        <dbReference type="EC" id="2.7.11.1"/>
    </reaction>
</comment>
<dbReference type="SUPFAM" id="SSF56112">
    <property type="entry name" value="Protein kinase-like (PK-like)"/>
    <property type="match status" value="1"/>
</dbReference>
<dbReference type="Pfam" id="PF00069">
    <property type="entry name" value="Pkinase"/>
    <property type="match status" value="1"/>
</dbReference>
<dbReference type="GO" id="GO:0004674">
    <property type="term" value="F:protein serine/threonine kinase activity"/>
    <property type="evidence" value="ECO:0007669"/>
    <property type="project" value="UniProtKB-KW"/>
</dbReference>
<feature type="compositionally biased region" description="Polar residues" evidence="9">
    <location>
        <begin position="1063"/>
        <end position="1072"/>
    </location>
</feature>
<dbReference type="EMBL" id="JAGPXF010000007">
    <property type="protein sequence ID" value="KAH7235334.1"/>
    <property type="molecule type" value="Genomic_DNA"/>
</dbReference>
<feature type="domain" description="Protein kinase" evidence="11">
    <location>
        <begin position="716"/>
        <end position="1045"/>
    </location>
</feature>
<name>A0A8K0RP72_9HYPO</name>
<feature type="transmembrane region" description="Helical" evidence="10">
    <location>
        <begin position="484"/>
        <end position="506"/>
    </location>
</feature>
<keyword evidence="5" id="KW-0418">Kinase</keyword>
<dbReference type="PANTHER" id="PTHR43671:SF98">
    <property type="entry name" value="SERINE_THREONINE-PROTEIN KINASE NEK11"/>
    <property type="match status" value="1"/>
</dbReference>
<dbReference type="PROSITE" id="PS50011">
    <property type="entry name" value="PROTEIN_KINASE_DOM"/>
    <property type="match status" value="1"/>
</dbReference>
<keyword evidence="10" id="KW-0472">Membrane</keyword>
<evidence type="ECO:0000256" key="9">
    <source>
        <dbReference type="SAM" id="MobiDB-lite"/>
    </source>
</evidence>
<evidence type="ECO:0000256" key="7">
    <source>
        <dbReference type="ARBA" id="ARBA00047899"/>
    </source>
</evidence>
<proteinExistence type="predicted"/>
<evidence type="ECO:0000313" key="12">
    <source>
        <dbReference type="EMBL" id="KAH7235334.1"/>
    </source>
</evidence>
<dbReference type="InterPro" id="IPR000719">
    <property type="entry name" value="Prot_kinase_dom"/>
</dbReference>
<keyword evidence="6" id="KW-0067">ATP-binding</keyword>
<dbReference type="PANTHER" id="PTHR43671">
    <property type="entry name" value="SERINE/THREONINE-PROTEIN KINASE NEK"/>
    <property type="match status" value="1"/>
</dbReference>
<dbReference type="SMART" id="SM00220">
    <property type="entry name" value="S_TKc"/>
    <property type="match status" value="1"/>
</dbReference>
<evidence type="ECO:0000256" key="1">
    <source>
        <dbReference type="ARBA" id="ARBA00012513"/>
    </source>
</evidence>
<keyword evidence="4" id="KW-0547">Nucleotide-binding</keyword>
<keyword evidence="3" id="KW-0808">Transferase</keyword>
<evidence type="ECO:0000256" key="8">
    <source>
        <dbReference type="ARBA" id="ARBA00048679"/>
    </source>
</evidence>
<accession>A0A8K0RP72</accession>
<organism evidence="12 13">
    <name type="scientific">Fusarium tricinctum</name>
    <dbReference type="NCBI Taxonomy" id="61284"/>
    <lineage>
        <taxon>Eukaryota</taxon>
        <taxon>Fungi</taxon>
        <taxon>Dikarya</taxon>
        <taxon>Ascomycota</taxon>
        <taxon>Pezizomycotina</taxon>
        <taxon>Sordariomycetes</taxon>
        <taxon>Hypocreomycetidae</taxon>
        <taxon>Hypocreales</taxon>
        <taxon>Nectriaceae</taxon>
        <taxon>Fusarium</taxon>
        <taxon>Fusarium tricinctum species complex</taxon>
    </lineage>
</organism>
<dbReference type="GO" id="GO:0005524">
    <property type="term" value="F:ATP binding"/>
    <property type="evidence" value="ECO:0007669"/>
    <property type="project" value="UniProtKB-KW"/>
</dbReference>
<evidence type="ECO:0000256" key="6">
    <source>
        <dbReference type="ARBA" id="ARBA00022840"/>
    </source>
</evidence>
<keyword evidence="10" id="KW-0812">Transmembrane</keyword>
<dbReference type="EC" id="2.7.11.1" evidence="1"/>
<keyword evidence="13" id="KW-1185">Reference proteome</keyword>
<evidence type="ECO:0000259" key="11">
    <source>
        <dbReference type="PROSITE" id="PS50011"/>
    </source>
</evidence>
<dbReference type="Proteomes" id="UP000813427">
    <property type="component" value="Unassembled WGS sequence"/>
</dbReference>
<feature type="transmembrane region" description="Helical" evidence="10">
    <location>
        <begin position="533"/>
        <end position="556"/>
    </location>
</feature>
<dbReference type="Gene3D" id="1.10.510.10">
    <property type="entry name" value="Transferase(Phosphotransferase) domain 1"/>
    <property type="match status" value="1"/>
</dbReference>
<dbReference type="Pfam" id="PF26616">
    <property type="entry name" value="CorA-like"/>
    <property type="match status" value="1"/>
</dbReference>
<evidence type="ECO:0000256" key="5">
    <source>
        <dbReference type="ARBA" id="ARBA00022777"/>
    </source>
</evidence>
<gene>
    <name evidence="12" type="ORF">BKA59DRAFT_503337</name>
</gene>
<evidence type="ECO:0000313" key="13">
    <source>
        <dbReference type="Proteomes" id="UP000813427"/>
    </source>
</evidence>
<keyword evidence="10" id="KW-1133">Transmembrane helix</keyword>
<reference evidence="12" key="1">
    <citation type="journal article" date="2021" name="Nat. Commun.">
        <title>Genetic determinants of endophytism in the Arabidopsis root mycobiome.</title>
        <authorList>
            <person name="Mesny F."/>
            <person name="Miyauchi S."/>
            <person name="Thiergart T."/>
            <person name="Pickel B."/>
            <person name="Atanasova L."/>
            <person name="Karlsson M."/>
            <person name="Huettel B."/>
            <person name="Barry K.W."/>
            <person name="Haridas S."/>
            <person name="Chen C."/>
            <person name="Bauer D."/>
            <person name="Andreopoulos W."/>
            <person name="Pangilinan J."/>
            <person name="LaButti K."/>
            <person name="Riley R."/>
            <person name="Lipzen A."/>
            <person name="Clum A."/>
            <person name="Drula E."/>
            <person name="Henrissat B."/>
            <person name="Kohler A."/>
            <person name="Grigoriev I.V."/>
            <person name="Martin F.M."/>
            <person name="Hacquard S."/>
        </authorList>
    </citation>
    <scope>NUCLEOTIDE SEQUENCE</scope>
    <source>
        <strain evidence="12">MPI-SDFR-AT-0068</strain>
    </source>
</reference>
<feature type="region of interest" description="Disordered" evidence="9">
    <location>
        <begin position="1048"/>
        <end position="1089"/>
    </location>
</feature>
<evidence type="ECO:0000256" key="3">
    <source>
        <dbReference type="ARBA" id="ARBA00022679"/>
    </source>
</evidence>
<dbReference type="OrthoDB" id="9992527at2759"/>
<comment type="caution">
    <text evidence="12">The sequence shown here is derived from an EMBL/GenBank/DDBJ whole genome shotgun (WGS) entry which is preliminary data.</text>
</comment>
<dbReference type="InterPro" id="IPR050660">
    <property type="entry name" value="NEK_Ser/Thr_kinase"/>
</dbReference>